<protein>
    <recommendedName>
        <fullName evidence="2">DinB-like domain-containing protein</fullName>
    </recommendedName>
</protein>
<keyword evidence="1" id="KW-0732">Signal</keyword>
<organism evidence="3 4">
    <name type="scientific">Niastella populi</name>
    <dbReference type="NCBI Taxonomy" id="550983"/>
    <lineage>
        <taxon>Bacteria</taxon>
        <taxon>Pseudomonadati</taxon>
        <taxon>Bacteroidota</taxon>
        <taxon>Chitinophagia</taxon>
        <taxon>Chitinophagales</taxon>
        <taxon>Chitinophagaceae</taxon>
        <taxon>Niastella</taxon>
    </lineage>
</organism>
<dbReference type="Gene3D" id="1.20.120.450">
    <property type="entry name" value="dinb family like domain"/>
    <property type="match status" value="1"/>
</dbReference>
<feature type="chain" id="PRO_5012890200" description="DinB-like domain-containing protein" evidence="1">
    <location>
        <begin position="21"/>
        <end position="162"/>
    </location>
</feature>
<dbReference type="AlphaFoldDB" id="A0A1V9F0A5"/>
<feature type="signal peptide" evidence="1">
    <location>
        <begin position="1"/>
        <end position="20"/>
    </location>
</feature>
<dbReference type="OrthoDB" id="119432at2"/>
<dbReference type="RefSeq" id="WP_081169919.1">
    <property type="nucleotide sequence ID" value="NZ_LWBP01000217.1"/>
</dbReference>
<feature type="domain" description="DinB-like" evidence="2">
    <location>
        <begin position="36"/>
        <end position="158"/>
    </location>
</feature>
<gene>
    <name evidence="3" type="ORF">A4R26_29505</name>
</gene>
<evidence type="ECO:0000313" key="3">
    <source>
        <dbReference type="EMBL" id="OQP51715.1"/>
    </source>
</evidence>
<feature type="non-terminal residue" evidence="3">
    <location>
        <position position="162"/>
    </location>
</feature>
<accession>A0A1V9F0A5</accession>
<name>A0A1V9F0A5_9BACT</name>
<comment type="caution">
    <text evidence="3">The sequence shown here is derived from an EMBL/GenBank/DDBJ whole genome shotgun (WGS) entry which is preliminary data.</text>
</comment>
<evidence type="ECO:0000313" key="4">
    <source>
        <dbReference type="Proteomes" id="UP000192276"/>
    </source>
</evidence>
<keyword evidence="4" id="KW-1185">Reference proteome</keyword>
<dbReference type="InterPro" id="IPR034660">
    <property type="entry name" value="DinB/YfiT-like"/>
</dbReference>
<reference evidence="4" key="1">
    <citation type="submission" date="2016-04" db="EMBL/GenBank/DDBJ databases">
        <authorList>
            <person name="Chen L."/>
            <person name="Zhuang W."/>
            <person name="Wang G."/>
        </authorList>
    </citation>
    <scope>NUCLEOTIDE SEQUENCE [LARGE SCALE GENOMIC DNA]</scope>
    <source>
        <strain evidence="4">208</strain>
    </source>
</reference>
<dbReference type="InterPro" id="IPR024775">
    <property type="entry name" value="DinB-like"/>
</dbReference>
<dbReference type="Proteomes" id="UP000192276">
    <property type="component" value="Unassembled WGS sequence"/>
</dbReference>
<sequence>MKKQFKMLLGALLFFTSAGAQNTDALFLEAAITKLRHSKEYTLKIARLMPEEKFSFRPDATEMTFGDQLLHISANMGWLCSRYLNGSENPVSPTDKKAVKKDEIVQVVIKTYDYAISVLEKFNTAQLHDTVSFFAGPMKKLQIINLVNDHQTHHRGQLVVYL</sequence>
<evidence type="ECO:0000256" key="1">
    <source>
        <dbReference type="SAM" id="SignalP"/>
    </source>
</evidence>
<dbReference type="SUPFAM" id="SSF109854">
    <property type="entry name" value="DinB/YfiT-like putative metalloenzymes"/>
    <property type="match status" value="1"/>
</dbReference>
<proteinExistence type="predicted"/>
<dbReference type="STRING" id="550983.A4R26_29505"/>
<dbReference type="Pfam" id="PF12867">
    <property type="entry name" value="DinB_2"/>
    <property type="match status" value="1"/>
</dbReference>
<dbReference type="EMBL" id="LWBP01000217">
    <property type="protein sequence ID" value="OQP51715.1"/>
    <property type="molecule type" value="Genomic_DNA"/>
</dbReference>
<evidence type="ECO:0000259" key="2">
    <source>
        <dbReference type="Pfam" id="PF12867"/>
    </source>
</evidence>